<reference evidence="1" key="1">
    <citation type="journal article" date="2014" name="Front. Microbiol.">
        <title>High frequency of phylogenetically diverse reductive dehalogenase-homologous genes in deep subseafloor sedimentary metagenomes.</title>
        <authorList>
            <person name="Kawai M."/>
            <person name="Futagami T."/>
            <person name="Toyoda A."/>
            <person name="Takaki Y."/>
            <person name="Nishi S."/>
            <person name="Hori S."/>
            <person name="Arai W."/>
            <person name="Tsubouchi T."/>
            <person name="Morono Y."/>
            <person name="Uchiyama I."/>
            <person name="Ito T."/>
            <person name="Fujiyama A."/>
            <person name="Inagaki F."/>
            <person name="Takami H."/>
        </authorList>
    </citation>
    <scope>NUCLEOTIDE SEQUENCE</scope>
    <source>
        <strain evidence="1">Expedition CK06-06</strain>
    </source>
</reference>
<dbReference type="EMBL" id="BART01012178">
    <property type="protein sequence ID" value="GAG77814.1"/>
    <property type="molecule type" value="Genomic_DNA"/>
</dbReference>
<sequence length="124" mass="14480">MEETIRNVENISPDKTKTKLNTLDFIVESMRDIIFDTQYLAILKETILKLTNGQIEQNDLKKLIIEHGVSSVEDIKDLIELYTETEIKRVIKSVETQKDKIKKYNQLLSKIAPRVEKIYNKLSL</sequence>
<accession>X1A7Y5</accession>
<comment type="caution">
    <text evidence="1">The sequence shown here is derived from an EMBL/GenBank/DDBJ whole genome shotgun (WGS) entry which is preliminary data.</text>
</comment>
<organism evidence="1">
    <name type="scientific">marine sediment metagenome</name>
    <dbReference type="NCBI Taxonomy" id="412755"/>
    <lineage>
        <taxon>unclassified sequences</taxon>
        <taxon>metagenomes</taxon>
        <taxon>ecological metagenomes</taxon>
    </lineage>
</organism>
<name>X1A7Y5_9ZZZZ</name>
<dbReference type="AlphaFoldDB" id="X1A7Y5"/>
<proteinExistence type="predicted"/>
<protein>
    <submittedName>
        <fullName evidence="1">Uncharacterized protein</fullName>
    </submittedName>
</protein>
<evidence type="ECO:0000313" key="1">
    <source>
        <dbReference type="EMBL" id="GAG77814.1"/>
    </source>
</evidence>
<gene>
    <name evidence="1" type="ORF">S01H4_25555</name>
</gene>